<dbReference type="PANTHER" id="PTHR33096">
    <property type="entry name" value="CXC2 DOMAIN-CONTAINING PROTEIN"/>
    <property type="match status" value="1"/>
</dbReference>
<protein>
    <recommendedName>
        <fullName evidence="1">CxC1-like cysteine cluster associated with KDZ transposases domain-containing protein</fullName>
    </recommendedName>
</protein>
<dbReference type="RefSeq" id="XP_007410425.1">
    <property type="nucleotide sequence ID" value="XM_007410363.1"/>
</dbReference>
<dbReference type="InParanoid" id="F4RMW8"/>
<dbReference type="OrthoDB" id="2506814at2759"/>
<dbReference type="Pfam" id="PF18802">
    <property type="entry name" value="CxC1"/>
    <property type="match status" value="1"/>
</dbReference>
<dbReference type="HOGENOM" id="CLU_011407_1_0_1"/>
<accession>F4RMW8</accession>
<dbReference type="EMBL" id="GL883109">
    <property type="protein sequence ID" value="EGG06187.1"/>
    <property type="molecule type" value="Genomic_DNA"/>
</dbReference>
<evidence type="ECO:0000313" key="2">
    <source>
        <dbReference type="EMBL" id="EGG06187.1"/>
    </source>
</evidence>
<keyword evidence="3" id="KW-1185">Reference proteome</keyword>
<dbReference type="VEuPathDB" id="FungiDB:MELLADRAFT_87339"/>
<dbReference type="GeneID" id="18934480"/>
<dbReference type="Proteomes" id="UP000001072">
    <property type="component" value="Unassembled WGS sequence"/>
</dbReference>
<sequence>MPRFVGVHQPFKPRNPYWNKPAKTGLQKKYFQKMKKAVNARKKERVRINNNSNGDGQGFDYEDIGLLNDMNNEEGRPFEIPDFINDIHEAILEAERQERQLALEKALQEMFVAYLECGMKTSEWGNPTTWEFDHKSQCRCMPSQWRERDVDLVDILSRRKARIRFCSCHRSDLTRLILMGYVGGSPKYPQTAFSIRLLRFFHIMWKFCTVRIDPFVRALDGFLDAFNPLILTKK</sequence>
<dbReference type="KEGG" id="mlr:MELLADRAFT_87339"/>
<gene>
    <name evidence="2" type="ORF">MELLADRAFT_87339</name>
</gene>
<evidence type="ECO:0000259" key="1">
    <source>
        <dbReference type="Pfam" id="PF18802"/>
    </source>
</evidence>
<dbReference type="InterPro" id="IPR041320">
    <property type="entry name" value="CxC1"/>
</dbReference>
<dbReference type="AlphaFoldDB" id="F4RMW8"/>
<reference evidence="3" key="1">
    <citation type="journal article" date="2011" name="Proc. Natl. Acad. Sci. U.S.A.">
        <title>Obligate biotrophy features unraveled by the genomic analysis of rust fungi.</title>
        <authorList>
            <person name="Duplessis S."/>
            <person name="Cuomo C.A."/>
            <person name="Lin Y.-C."/>
            <person name="Aerts A."/>
            <person name="Tisserant E."/>
            <person name="Veneault-Fourrey C."/>
            <person name="Joly D.L."/>
            <person name="Hacquard S."/>
            <person name="Amselem J."/>
            <person name="Cantarel B.L."/>
            <person name="Chiu R."/>
            <person name="Coutinho P.M."/>
            <person name="Feau N."/>
            <person name="Field M."/>
            <person name="Frey P."/>
            <person name="Gelhaye E."/>
            <person name="Goldberg J."/>
            <person name="Grabherr M.G."/>
            <person name="Kodira C.D."/>
            <person name="Kohler A."/>
            <person name="Kuees U."/>
            <person name="Lindquist E.A."/>
            <person name="Lucas S.M."/>
            <person name="Mago R."/>
            <person name="Mauceli E."/>
            <person name="Morin E."/>
            <person name="Murat C."/>
            <person name="Pangilinan J.L."/>
            <person name="Park R."/>
            <person name="Pearson M."/>
            <person name="Quesneville H."/>
            <person name="Rouhier N."/>
            <person name="Sakthikumar S."/>
            <person name="Salamov A.A."/>
            <person name="Schmutz J."/>
            <person name="Selles B."/>
            <person name="Shapiro H."/>
            <person name="Tanguay P."/>
            <person name="Tuskan G.A."/>
            <person name="Henrissat B."/>
            <person name="Van de Peer Y."/>
            <person name="Rouze P."/>
            <person name="Ellis J.G."/>
            <person name="Dodds P.N."/>
            <person name="Schein J.E."/>
            <person name="Zhong S."/>
            <person name="Hamelin R.C."/>
            <person name="Grigoriev I.V."/>
            <person name="Szabo L.J."/>
            <person name="Martin F."/>
        </authorList>
    </citation>
    <scope>NUCLEOTIDE SEQUENCE [LARGE SCALE GENOMIC DNA]</scope>
    <source>
        <strain evidence="3">98AG31 / pathotype 3-4-7</strain>
    </source>
</reference>
<name>F4RMW8_MELLP</name>
<dbReference type="PANTHER" id="PTHR33096:SF1">
    <property type="entry name" value="CXC1-LIKE CYSTEINE CLUSTER ASSOCIATED WITH KDZ TRANSPOSASES DOMAIN-CONTAINING PROTEIN"/>
    <property type="match status" value="1"/>
</dbReference>
<evidence type="ECO:0000313" key="3">
    <source>
        <dbReference type="Proteomes" id="UP000001072"/>
    </source>
</evidence>
<feature type="domain" description="CxC1-like cysteine cluster associated with KDZ transposases" evidence="1">
    <location>
        <begin position="124"/>
        <end position="224"/>
    </location>
</feature>
<proteinExistence type="predicted"/>
<organism evidence="3">
    <name type="scientific">Melampsora larici-populina (strain 98AG31 / pathotype 3-4-7)</name>
    <name type="common">Poplar leaf rust fungus</name>
    <dbReference type="NCBI Taxonomy" id="747676"/>
    <lineage>
        <taxon>Eukaryota</taxon>
        <taxon>Fungi</taxon>
        <taxon>Dikarya</taxon>
        <taxon>Basidiomycota</taxon>
        <taxon>Pucciniomycotina</taxon>
        <taxon>Pucciniomycetes</taxon>
        <taxon>Pucciniales</taxon>
        <taxon>Melampsoraceae</taxon>
        <taxon>Melampsora</taxon>
    </lineage>
</organism>